<keyword evidence="1" id="KW-0472">Membrane</keyword>
<feature type="transmembrane region" description="Helical" evidence="1">
    <location>
        <begin position="26"/>
        <end position="52"/>
    </location>
</feature>
<evidence type="ECO:0000313" key="2">
    <source>
        <dbReference type="EMBL" id="PIT98520.1"/>
    </source>
</evidence>
<name>A0A2M6X0K0_9BACT</name>
<comment type="caution">
    <text evidence="2">The sequence shown here is derived from an EMBL/GenBank/DDBJ whole genome shotgun (WGS) entry which is preliminary data.</text>
</comment>
<accession>A0A2M6X0K0</accession>
<organism evidence="2 3">
    <name type="scientific">Candidatus Andersenbacteria bacterium CG10_big_fil_rev_8_21_14_0_10_54_11</name>
    <dbReference type="NCBI Taxonomy" id="1974485"/>
    <lineage>
        <taxon>Bacteria</taxon>
        <taxon>Candidatus Anderseniibacteriota</taxon>
    </lineage>
</organism>
<keyword evidence="1" id="KW-1133">Transmembrane helix</keyword>
<evidence type="ECO:0000313" key="3">
    <source>
        <dbReference type="Proteomes" id="UP000230731"/>
    </source>
</evidence>
<dbReference type="AlphaFoldDB" id="A0A2M6X0K0"/>
<reference evidence="3" key="1">
    <citation type="submission" date="2017-09" db="EMBL/GenBank/DDBJ databases">
        <title>Depth-based differentiation of microbial function through sediment-hosted aquifers and enrichment of novel symbionts in the deep terrestrial subsurface.</title>
        <authorList>
            <person name="Probst A.J."/>
            <person name="Ladd B."/>
            <person name="Jarett J.K."/>
            <person name="Geller-Mcgrath D.E."/>
            <person name="Sieber C.M.K."/>
            <person name="Emerson J.B."/>
            <person name="Anantharaman K."/>
            <person name="Thomas B.C."/>
            <person name="Malmstrom R."/>
            <person name="Stieglmeier M."/>
            <person name="Klingl A."/>
            <person name="Woyke T."/>
            <person name="Ryan C.M."/>
            <person name="Banfield J.F."/>
        </authorList>
    </citation>
    <scope>NUCLEOTIDE SEQUENCE [LARGE SCALE GENOMIC DNA]</scope>
</reference>
<keyword evidence="1" id="KW-0812">Transmembrane</keyword>
<protein>
    <submittedName>
        <fullName evidence="2">Uncharacterized protein</fullName>
    </submittedName>
</protein>
<gene>
    <name evidence="2" type="ORF">COT71_00270</name>
</gene>
<dbReference type="Proteomes" id="UP000230731">
    <property type="component" value="Unassembled WGS sequence"/>
</dbReference>
<sequence length="115" mass="12836">MQQSRAGRSFLFIAIQSVVRRSLQRVAVAAAAPLPRVLLLLVFLILLGWLMYQSVWQQLSAPAPLPAGVSAEDPQLNTNLLRTIAAQREERVRRPRLQWEALSPVITASVESPLR</sequence>
<dbReference type="EMBL" id="PEZP01000003">
    <property type="protein sequence ID" value="PIT98520.1"/>
    <property type="molecule type" value="Genomic_DNA"/>
</dbReference>
<proteinExistence type="predicted"/>
<evidence type="ECO:0000256" key="1">
    <source>
        <dbReference type="SAM" id="Phobius"/>
    </source>
</evidence>